<dbReference type="Proteomes" id="UP000000314">
    <property type="component" value="Chromosome 1"/>
</dbReference>
<dbReference type="GO" id="GO:0006351">
    <property type="term" value="P:DNA-templated transcription"/>
    <property type="evidence" value="ECO:0007669"/>
    <property type="project" value="InterPro"/>
</dbReference>
<protein>
    <recommendedName>
        <fullName evidence="6">Zn(2)-C6 fungal-type domain-containing protein</fullName>
    </recommendedName>
</protein>
<dbReference type="GO" id="GO:0005634">
    <property type="term" value="C:nucleus"/>
    <property type="evidence" value="ECO:0007669"/>
    <property type="project" value="TreeGrafter"/>
</dbReference>
<dbReference type="PROSITE" id="PS50048">
    <property type="entry name" value="ZN2_CY6_FUNGAL_2"/>
    <property type="match status" value="1"/>
</dbReference>
<dbReference type="CDD" id="cd12148">
    <property type="entry name" value="fungal_TF_MHR"/>
    <property type="match status" value="1"/>
</dbReference>
<dbReference type="OMA" id="LMANFMT"/>
<dbReference type="OrthoDB" id="5600212at2759"/>
<dbReference type="InterPro" id="IPR036864">
    <property type="entry name" value="Zn2-C6_fun-type_DNA-bd_sf"/>
</dbReference>
<keyword evidence="4" id="KW-0804">Transcription</keyword>
<reference evidence="7 8" key="1">
    <citation type="journal article" date="2009" name="Nat. Biotechnol.">
        <title>Genome sequence of the recombinant protein production host Pichia pastoris.</title>
        <authorList>
            <person name="De Schutter K."/>
            <person name="Lin Y.C."/>
            <person name="Tiels P."/>
            <person name="Van Hecke A."/>
            <person name="Glinka S."/>
            <person name="Weber-Lehmann J."/>
            <person name="Rouze P."/>
            <person name="Van de Peer Y."/>
            <person name="Callewaert N."/>
        </authorList>
    </citation>
    <scope>NUCLEOTIDE SEQUENCE [LARGE SCALE GENOMIC DNA]</scope>
    <source>
        <strain evidence="8">GS115 / ATCC 20864</strain>
    </source>
</reference>
<name>C4QXW6_KOMPG</name>
<dbReference type="AlphaFoldDB" id="C4QXW6"/>
<evidence type="ECO:0000256" key="4">
    <source>
        <dbReference type="ARBA" id="ARBA00023163"/>
    </source>
</evidence>
<dbReference type="Pfam" id="PF04082">
    <property type="entry name" value="Fungal_trans"/>
    <property type="match status" value="1"/>
</dbReference>
<dbReference type="Pfam" id="PF00172">
    <property type="entry name" value="Zn_clus"/>
    <property type="match status" value="1"/>
</dbReference>
<dbReference type="eggNOG" id="ENOG502QRWI">
    <property type="taxonomic scope" value="Eukaryota"/>
</dbReference>
<keyword evidence="1" id="KW-0479">Metal-binding</keyword>
<accession>C4QXW6</accession>
<dbReference type="STRING" id="644223.C4QXW6"/>
<keyword evidence="2" id="KW-0805">Transcription regulation</keyword>
<keyword evidence="8" id="KW-1185">Reference proteome</keyword>
<dbReference type="InterPro" id="IPR007219">
    <property type="entry name" value="XnlR_reg_dom"/>
</dbReference>
<dbReference type="GO" id="GO:0000981">
    <property type="term" value="F:DNA-binding transcription factor activity, RNA polymerase II-specific"/>
    <property type="evidence" value="ECO:0007669"/>
    <property type="project" value="InterPro"/>
</dbReference>
<keyword evidence="3" id="KW-0238">DNA-binding</keyword>
<keyword evidence="5" id="KW-0539">Nucleus</keyword>
<dbReference type="CDD" id="cd00067">
    <property type="entry name" value="GAL4"/>
    <property type="match status" value="1"/>
</dbReference>
<feature type="domain" description="Zn(2)-C6 fungal-type" evidence="6">
    <location>
        <begin position="16"/>
        <end position="47"/>
    </location>
</feature>
<evidence type="ECO:0000256" key="3">
    <source>
        <dbReference type="ARBA" id="ARBA00023125"/>
    </source>
</evidence>
<evidence type="ECO:0000313" key="7">
    <source>
        <dbReference type="EMBL" id="CAY68089.1"/>
    </source>
</evidence>
<dbReference type="PANTHER" id="PTHR47424:SF3">
    <property type="entry name" value="REGULATORY PROTEIN GAL4"/>
    <property type="match status" value="1"/>
</dbReference>
<dbReference type="EMBL" id="FN392319">
    <property type="protein sequence ID" value="CAY68089.1"/>
    <property type="molecule type" value="Genomic_DNA"/>
</dbReference>
<gene>
    <name evidence="7" type="ordered locus">PAS_chr1-4_0255</name>
</gene>
<dbReference type="GO" id="GO:0008270">
    <property type="term" value="F:zinc ion binding"/>
    <property type="evidence" value="ECO:0007669"/>
    <property type="project" value="InterPro"/>
</dbReference>
<dbReference type="RefSeq" id="XP_002490370.1">
    <property type="nucleotide sequence ID" value="XM_002490325.1"/>
</dbReference>
<dbReference type="InterPro" id="IPR051127">
    <property type="entry name" value="Fungal_SecMet_Regulators"/>
</dbReference>
<evidence type="ECO:0000259" key="6">
    <source>
        <dbReference type="PROSITE" id="PS50048"/>
    </source>
</evidence>
<evidence type="ECO:0000256" key="5">
    <source>
        <dbReference type="ARBA" id="ARBA00023242"/>
    </source>
</evidence>
<dbReference type="FunCoup" id="C4QXW6">
    <property type="interactions" value="17"/>
</dbReference>
<dbReference type="PROSITE" id="PS00463">
    <property type="entry name" value="ZN2_CY6_FUNGAL_1"/>
    <property type="match status" value="1"/>
</dbReference>
<evidence type="ECO:0000256" key="1">
    <source>
        <dbReference type="ARBA" id="ARBA00022723"/>
    </source>
</evidence>
<organism evidence="7 8">
    <name type="scientific">Komagataella phaffii (strain GS115 / ATCC 20864)</name>
    <name type="common">Yeast</name>
    <name type="synonym">Pichia pastoris</name>
    <dbReference type="NCBI Taxonomy" id="644223"/>
    <lineage>
        <taxon>Eukaryota</taxon>
        <taxon>Fungi</taxon>
        <taxon>Dikarya</taxon>
        <taxon>Ascomycota</taxon>
        <taxon>Saccharomycotina</taxon>
        <taxon>Pichiomycetes</taxon>
        <taxon>Pichiales</taxon>
        <taxon>Pichiaceae</taxon>
        <taxon>Komagataella</taxon>
    </lineage>
</organism>
<evidence type="ECO:0000313" key="8">
    <source>
        <dbReference type="Proteomes" id="UP000000314"/>
    </source>
</evidence>
<evidence type="ECO:0000256" key="2">
    <source>
        <dbReference type="ARBA" id="ARBA00023015"/>
    </source>
</evidence>
<dbReference type="InParanoid" id="C4QXW6"/>
<dbReference type="GO" id="GO:0000978">
    <property type="term" value="F:RNA polymerase II cis-regulatory region sequence-specific DNA binding"/>
    <property type="evidence" value="ECO:0007669"/>
    <property type="project" value="TreeGrafter"/>
</dbReference>
<sequence>MMARTNKVKSKAVKSACLDCKRQKLKCDGNKPCSRCIQMEIPKTCKYIADGRKDKRTFENGSRNFVFKDQVFRRSDSLSKTRKDNQNKMVASNLDGGESNSRFFSEEFCSESNQVGKNLPCRDYELDFDFNDFNTEAEDMNRFLELLGDDSLLHDQELYPHHQNISFSVVSGTNSTEVTEPEKLFSQRNHLIEILFENEIHVPPGISKQHLLDLEKTYDDLREIGGNSDQKFLLCTALCLGALTIRKRELLNQSTLEKPATILQNSIPKISSDAYNYYNIAKALILDVLSSPTIDGFCGLALMANFMTMMISLEGQLYLTTNALQIGMALDLHRREKCNELVESHTNGLGLILLFWNVWCSSCMLSTFHGRQPLIVPENISTPQPCELLPENKLNELVMNFMQVRIQLAALQSKILVEAYGSGFTDEAFTKLEKELEYISAQVESNKSCPTFEKHAFYRSRLLMLELSCLRAQTVLLLYRPKLTTGKSLRAVNVAKSIILDIWSQYTKQYPSNKKEMLEHLDWNFCYPLRTATLTLWISCAILLEYKHMIEFMRTSDPFEYILALEVLEGLVQILPIEQQLLDLLKSPNDSVIGTDGCTGNFWTTMSDQKLQNK</sequence>
<dbReference type="SMART" id="SM00066">
    <property type="entry name" value="GAL4"/>
    <property type="match status" value="1"/>
</dbReference>
<dbReference type="HOGENOM" id="CLU_449939_0_0_1"/>
<proteinExistence type="predicted"/>
<dbReference type="GeneID" id="8196928"/>
<dbReference type="PANTHER" id="PTHR47424">
    <property type="entry name" value="REGULATORY PROTEIN GAL4"/>
    <property type="match status" value="1"/>
</dbReference>
<dbReference type="SUPFAM" id="SSF57701">
    <property type="entry name" value="Zn2/Cys6 DNA-binding domain"/>
    <property type="match status" value="1"/>
</dbReference>
<dbReference type="KEGG" id="ppa:PAS_chr1-4_0255"/>
<dbReference type="GO" id="GO:0000435">
    <property type="term" value="P:positive regulation of transcription from RNA polymerase II promoter by galactose"/>
    <property type="evidence" value="ECO:0007669"/>
    <property type="project" value="TreeGrafter"/>
</dbReference>
<dbReference type="InterPro" id="IPR001138">
    <property type="entry name" value="Zn2Cys6_DnaBD"/>
</dbReference>
<dbReference type="Gene3D" id="4.10.240.10">
    <property type="entry name" value="Zn(2)-C6 fungal-type DNA-binding domain"/>
    <property type="match status" value="1"/>
</dbReference>